<dbReference type="AlphaFoldDB" id="A0A1I7ZYV5"/>
<protein>
    <submittedName>
        <fullName evidence="2">Uncharacterized protein</fullName>
    </submittedName>
</protein>
<dbReference type="Proteomes" id="UP000095287">
    <property type="component" value="Unplaced"/>
</dbReference>
<evidence type="ECO:0000313" key="2">
    <source>
        <dbReference type="WBParaSite" id="L893_g31138.t1"/>
    </source>
</evidence>
<organism evidence="1 2">
    <name type="scientific">Steinernema glaseri</name>
    <dbReference type="NCBI Taxonomy" id="37863"/>
    <lineage>
        <taxon>Eukaryota</taxon>
        <taxon>Metazoa</taxon>
        <taxon>Ecdysozoa</taxon>
        <taxon>Nematoda</taxon>
        <taxon>Chromadorea</taxon>
        <taxon>Rhabditida</taxon>
        <taxon>Tylenchina</taxon>
        <taxon>Panagrolaimomorpha</taxon>
        <taxon>Strongyloidoidea</taxon>
        <taxon>Steinernematidae</taxon>
        <taxon>Steinernema</taxon>
    </lineage>
</organism>
<dbReference type="WBParaSite" id="L893_g31138.t1">
    <property type="protein sequence ID" value="L893_g31138.t1"/>
    <property type="gene ID" value="L893_g31138"/>
</dbReference>
<proteinExistence type="predicted"/>
<sequence length="83" mass="9388">MFFNHFFIVRPFALEAHKDAGSTKGPDLREEDLMEAKCGTFWRSDYARCPIRKGEDQQGPARIAGIQQSEQIPGVTIVAHPDR</sequence>
<name>A0A1I7ZYV5_9BILA</name>
<accession>A0A1I7ZYV5</accession>
<evidence type="ECO:0000313" key="1">
    <source>
        <dbReference type="Proteomes" id="UP000095287"/>
    </source>
</evidence>
<reference evidence="2" key="1">
    <citation type="submission" date="2016-11" db="UniProtKB">
        <authorList>
            <consortium name="WormBaseParasite"/>
        </authorList>
    </citation>
    <scope>IDENTIFICATION</scope>
</reference>
<keyword evidence="1" id="KW-1185">Reference proteome</keyword>